<dbReference type="SUPFAM" id="SSF54427">
    <property type="entry name" value="NTF2-like"/>
    <property type="match status" value="1"/>
</dbReference>
<protein>
    <recommendedName>
        <fullName evidence="1">SnoaL-like domain-containing protein</fullName>
    </recommendedName>
</protein>
<accession>K6ZHQ8</accession>
<feature type="domain" description="SnoaL-like" evidence="1">
    <location>
        <begin position="8"/>
        <end position="57"/>
    </location>
</feature>
<dbReference type="Pfam" id="PF13474">
    <property type="entry name" value="SnoaL_3"/>
    <property type="match status" value="1"/>
</dbReference>
<reference evidence="3" key="1">
    <citation type="journal article" date="2014" name="Environ. Microbiol.">
        <title>Comparative genomics of the marine bacterial genus Glaciecola reveals the high degree of genomic diversity and genomic characteristic for cold adaptation.</title>
        <authorList>
            <person name="Qin Q.L."/>
            <person name="Xie B.B."/>
            <person name="Yu Y."/>
            <person name="Shu Y.L."/>
            <person name="Rong J.C."/>
            <person name="Zhang Y.J."/>
            <person name="Zhao D.L."/>
            <person name="Chen X.L."/>
            <person name="Zhang X.Y."/>
            <person name="Chen B."/>
            <person name="Zhou B.C."/>
            <person name="Zhang Y.Z."/>
        </authorList>
    </citation>
    <scope>NUCLEOTIDE SEQUENCE [LARGE SCALE GENOMIC DNA]</scope>
    <source>
        <strain evidence="3">ACAM 615</strain>
    </source>
</reference>
<evidence type="ECO:0000313" key="2">
    <source>
        <dbReference type="EMBL" id="GAC28428.1"/>
    </source>
</evidence>
<evidence type="ECO:0000313" key="3">
    <source>
        <dbReference type="Proteomes" id="UP000006251"/>
    </source>
</evidence>
<dbReference type="Proteomes" id="UP000006251">
    <property type="component" value="Unassembled WGS sequence"/>
</dbReference>
<comment type="caution">
    <text evidence="2">The sequence shown here is derived from an EMBL/GenBank/DDBJ whole genome shotgun (WGS) entry which is preliminary data.</text>
</comment>
<proteinExistence type="predicted"/>
<dbReference type="AlphaFoldDB" id="K6ZHQ8"/>
<organism evidence="2 3">
    <name type="scientific">Brumicola pallidula DSM 14239 = ACAM 615</name>
    <dbReference type="NCBI Taxonomy" id="1121922"/>
    <lineage>
        <taxon>Bacteria</taxon>
        <taxon>Pseudomonadati</taxon>
        <taxon>Pseudomonadota</taxon>
        <taxon>Gammaproteobacteria</taxon>
        <taxon>Alteromonadales</taxon>
        <taxon>Alteromonadaceae</taxon>
        <taxon>Brumicola</taxon>
    </lineage>
</organism>
<dbReference type="EMBL" id="BAEQ01000024">
    <property type="protein sequence ID" value="GAC28428.1"/>
    <property type="molecule type" value="Genomic_DNA"/>
</dbReference>
<sequence>MFTFVYRNTVILTYGGSALTTLKCQQQLTIDPFAATLVFRKMDSSWKIIYSHESAVLMPVVIDSTATQ</sequence>
<name>K6ZHQ8_9ALTE</name>
<keyword evidence="3" id="KW-1185">Reference proteome</keyword>
<gene>
    <name evidence="2" type="ORF">GPAL_1564</name>
</gene>
<dbReference type="InterPro" id="IPR032710">
    <property type="entry name" value="NTF2-like_dom_sf"/>
</dbReference>
<evidence type="ECO:0000259" key="1">
    <source>
        <dbReference type="Pfam" id="PF13474"/>
    </source>
</evidence>
<dbReference type="InterPro" id="IPR037401">
    <property type="entry name" value="SnoaL-like"/>
</dbReference>